<organism evidence="2 3">
    <name type="scientific">Aquatica leii</name>
    <dbReference type="NCBI Taxonomy" id="1421715"/>
    <lineage>
        <taxon>Eukaryota</taxon>
        <taxon>Metazoa</taxon>
        <taxon>Ecdysozoa</taxon>
        <taxon>Arthropoda</taxon>
        <taxon>Hexapoda</taxon>
        <taxon>Insecta</taxon>
        <taxon>Pterygota</taxon>
        <taxon>Neoptera</taxon>
        <taxon>Endopterygota</taxon>
        <taxon>Coleoptera</taxon>
        <taxon>Polyphaga</taxon>
        <taxon>Elateriformia</taxon>
        <taxon>Elateroidea</taxon>
        <taxon>Lampyridae</taxon>
        <taxon>Luciolinae</taxon>
        <taxon>Aquatica</taxon>
    </lineage>
</organism>
<keyword evidence="3" id="KW-1185">Reference proteome</keyword>
<proteinExistence type="predicted"/>
<feature type="compositionally biased region" description="Basic residues" evidence="1">
    <location>
        <begin position="44"/>
        <end position="57"/>
    </location>
</feature>
<protein>
    <submittedName>
        <fullName evidence="2">Uncharacterized protein</fullName>
    </submittedName>
</protein>
<evidence type="ECO:0000313" key="2">
    <source>
        <dbReference type="EMBL" id="KAK4877354.1"/>
    </source>
</evidence>
<dbReference type="EMBL" id="JARPUR010000004">
    <property type="protein sequence ID" value="KAK4877354.1"/>
    <property type="molecule type" value="Genomic_DNA"/>
</dbReference>
<sequence>MSKKTADKLLREATCYKQLTMSHYCLISPQKVNKGTSRMPTKGHATKKKKTPTKGKLSKSNTKENLSMLTWIRKEVPDPKSIPLEQNKINDRTDIEKDLTNIDTKTIGDVKQHSYDSFAKYGVKVPTLDDIINHQKKLERLEKIAAEFELMDDYIEPPMEFHVIEPKKSVKILGCKHLTDDQLKVIFQQNYQYLYDIHHGISFCERYIRFQKEDYRNNFTVKDLKYNTSMITFKLDQILLLVDLLFEKFDDGKYGSAMQYFFKVLLPELCKKIFMDTHNMTDNEATVYLDNRPVE</sequence>
<name>A0AAN7PU64_9COLE</name>
<accession>A0AAN7PU64</accession>
<evidence type="ECO:0000313" key="3">
    <source>
        <dbReference type="Proteomes" id="UP001353858"/>
    </source>
</evidence>
<reference evidence="3" key="1">
    <citation type="submission" date="2023-01" db="EMBL/GenBank/DDBJ databases">
        <title>Key to firefly adult light organ development and bioluminescence: homeobox transcription factors regulate luciferase expression and transportation to peroxisome.</title>
        <authorList>
            <person name="Fu X."/>
        </authorList>
    </citation>
    <scope>NUCLEOTIDE SEQUENCE [LARGE SCALE GENOMIC DNA]</scope>
</reference>
<evidence type="ECO:0000256" key="1">
    <source>
        <dbReference type="SAM" id="MobiDB-lite"/>
    </source>
</evidence>
<gene>
    <name evidence="2" type="ORF">RN001_009860</name>
</gene>
<feature type="region of interest" description="Disordered" evidence="1">
    <location>
        <begin position="33"/>
        <end position="60"/>
    </location>
</feature>
<dbReference type="AlphaFoldDB" id="A0AAN7PU64"/>
<dbReference type="Proteomes" id="UP001353858">
    <property type="component" value="Unassembled WGS sequence"/>
</dbReference>
<comment type="caution">
    <text evidence="2">The sequence shown here is derived from an EMBL/GenBank/DDBJ whole genome shotgun (WGS) entry which is preliminary data.</text>
</comment>